<dbReference type="Proteomes" id="UP000651475">
    <property type="component" value="Unassembled WGS sequence"/>
</dbReference>
<evidence type="ECO:0000256" key="1">
    <source>
        <dbReference type="SAM" id="MobiDB-lite"/>
    </source>
</evidence>
<keyword evidence="3" id="KW-1185">Reference proteome</keyword>
<evidence type="ECO:0000313" key="3">
    <source>
        <dbReference type="Proteomes" id="UP000651475"/>
    </source>
</evidence>
<accession>A0ABR7DJF8</accession>
<feature type="compositionally biased region" description="Basic and acidic residues" evidence="1">
    <location>
        <begin position="7"/>
        <end position="18"/>
    </location>
</feature>
<comment type="caution">
    <text evidence="2">The sequence shown here is derived from an EMBL/GenBank/DDBJ whole genome shotgun (WGS) entry which is preliminary data.</text>
</comment>
<feature type="region of interest" description="Disordered" evidence="1">
    <location>
        <begin position="1"/>
        <end position="27"/>
    </location>
</feature>
<organism evidence="2 3">
    <name type="scientific">Parabacteroides hominis</name>
    <dbReference type="NCBI Taxonomy" id="2763057"/>
    <lineage>
        <taxon>Bacteria</taxon>
        <taxon>Pseudomonadati</taxon>
        <taxon>Bacteroidota</taxon>
        <taxon>Bacteroidia</taxon>
        <taxon>Bacteroidales</taxon>
        <taxon>Tannerellaceae</taxon>
        <taxon>Parabacteroides</taxon>
    </lineage>
</organism>
<dbReference type="RefSeq" id="WP_186927984.1">
    <property type="nucleotide sequence ID" value="NZ_JACOOJ010000001.1"/>
</dbReference>
<reference evidence="2 3" key="1">
    <citation type="submission" date="2020-08" db="EMBL/GenBank/DDBJ databases">
        <title>Genome public.</title>
        <authorList>
            <person name="Liu C."/>
            <person name="Sun Q."/>
        </authorList>
    </citation>
    <scope>NUCLEOTIDE SEQUENCE [LARGE SCALE GENOMIC DNA]</scope>
    <source>
        <strain evidence="2 3">NSJ-79</strain>
    </source>
</reference>
<dbReference type="EMBL" id="JACOOJ010000001">
    <property type="protein sequence ID" value="MBC5631235.1"/>
    <property type="molecule type" value="Genomic_DNA"/>
</dbReference>
<sequence length="83" mass="9736">MNSSGRIQDEKGSSRDHSSLGGDFGTAFNRIKNTRPYWGKQEGRILLNGKYARDKSNDYKANEYQTSFSYYTDNRFYKTNKRF</sequence>
<gene>
    <name evidence="2" type="ORF">H8S65_00375</name>
</gene>
<name>A0ABR7DJF8_9BACT</name>
<evidence type="ECO:0008006" key="4">
    <source>
        <dbReference type="Google" id="ProtNLM"/>
    </source>
</evidence>
<evidence type="ECO:0000313" key="2">
    <source>
        <dbReference type="EMBL" id="MBC5631235.1"/>
    </source>
</evidence>
<protein>
    <recommendedName>
        <fullName evidence="4">TonB-dependent receptor</fullName>
    </recommendedName>
</protein>
<proteinExistence type="predicted"/>